<sequence>MKIILATMEKIFTCYYRPARLSDFVNSLNALIGAISADVFLFLVFVLIIAIERRGAHKLKAYRVRARILAMQNQNATTMDATTMMTGATTTAAPSAMTNIDEEKTREEKTKHGKSKDKKKDKKAKKNKKEDGPSVYKTISDYFSADGKDKK</sequence>
<proteinExistence type="predicted"/>
<accession>A0AC34Q908</accession>
<evidence type="ECO:0000313" key="1">
    <source>
        <dbReference type="Proteomes" id="UP000887576"/>
    </source>
</evidence>
<dbReference type="WBParaSite" id="JU765_v2.g14089.t1">
    <property type="protein sequence ID" value="JU765_v2.g14089.t1"/>
    <property type="gene ID" value="JU765_v2.g14089"/>
</dbReference>
<dbReference type="Proteomes" id="UP000887576">
    <property type="component" value="Unplaced"/>
</dbReference>
<protein>
    <submittedName>
        <fullName evidence="2">Uncharacterized protein</fullName>
    </submittedName>
</protein>
<organism evidence="1 2">
    <name type="scientific">Panagrolaimus sp. JU765</name>
    <dbReference type="NCBI Taxonomy" id="591449"/>
    <lineage>
        <taxon>Eukaryota</taxon>
        <taxon>Metazoa</taxon>
        <taxon>Ecdysozoa</taxon>
        <taxon>Nematoda</taxon>
        <taxon>Chromadorea</taxon>
        <taxon>Rhabditida</taxon>
        <taxon>Tylenchina</taxon>
        <taxon>Panagrolaimomorpha</taxon>
        <taxon>Panagrolaimoidea</taxon>
        <taxon>Panagrolaimidae</taxon>
        <taxon>Panagrolaimus</taxon>
    </lineage>
</organism>
<evidence type="ECO:0000313" key="2">
    <source>
        <dbReference type="WBParaSite" id="JU765_v2.g14089.t1"/>
    </source>
</evidence>
<reference evidence="2" key="1">
    <citation type="submission" date="2022-11" db="UniProtKB">
        <authorList>
            <consortium name="WormBaseParasite"/>
        </authorList>
    </citation>
    <scope>IDENTIFICATION</scope>
</reference>
<name>A0AC34Q908_9BILA</name>